<feature type="binding site" evidence="7">
    <location>
        <position position="481"/>
    </location>
    <ligand>
        <name>ATP</name>
        <dbReference type="ChEBI" id="CHEBI:30616"/>
    </ligand>
</feature>
<dbReference type="InterPro" id="IPR002312">
    <property type="entry name" value="Asp/Asn-tRNA-synth_IIb"/>
</dbReference>
<dbReference type="InterPro" id="IPR045864">
    <property type="entry name" value="aa-tRNA-synth_II/BPL/LPL"/>
</dbReference>
<dbReference type="CDD" id="cd00777">
    <property type="entry name" value="AspRS_core"/>
    <property type="match status" value="1"/>
</dbReference>
<dbReference type="SUPFAM" id="SSF55681">
    <property type="entry name" value="Class II aaRS and biotin synthetases"/>
    <property type="match status" value="1"/>
</dbReference>
<comment type="subcellular location">
    <subcellularLocation>
        <location evidence="7">Cytoplasm</location>
    </subcellularLocation>
</comment>
<dbReference type="PANTHER" id="PTHR22594:SF5">
    <property type="entry name" value="ASPARTATE--TRNA LIGASE, MITOCHONDRIAL"/>
    <property type="match status" value="1"/>
</dbReference>
<dbReference type="PRINTS" id="PR01042">
    <property type="entry name" value="TRNASYNTHASP"/>
</dbReference>
<evidence type="ECO:0000256" key="4">
    <source>
        <dbReference type="ARBA" id="ARBA00022840"/>
    </source>
</evidence>
<dbReference type="GO" id="GO:0050560">
    <property type="term" value="F:aspartate-tRNA(Asn) ligase activity"/>
    <property type="evidence" value="ECO:0007669"/>
    <property type="project" value="UniProtKB-EC"/>
</dbReference>
<comment type="subunit">
    <text evidence="7">Homodimer.</text>
</comment>
<comment type="similarity">
    <text evidence="1 7">Belongs to the class-II aminoacyl-tRNA synthetase family. Type 1 subfamily.</text>
</comment>
<evidence type="ECO:0000256" key="6">
    <source>
        <dbReference type="ARBA" id="ARBA00023146"/>
    </source>
</evidence>
<dbReference type="InterPro" id="IPR006195">
    <property type="entry name" value="aa-tRNA-synth_II"/>
</dbReference>
<dbReference type="EMBL" id="JADINF010000184">
    <property type="protein sequence ID" value="MBO8424802.1"/>
    <property type="molecule type" value="Genomic_DNA"/>
</dbReference>
<dbReference type="CDD" id="cd04317">
    <property type="entry name" value="EcAspRS_like_N"/>
    <property type="match status" value="1"/>
</dbReference>
<dbReference type="NCBIfam" id="TIGR00459">
    <property type="entry name" value="aspS_bact"/>
    <property type="match status" value="1"/>
</dbReference>
<protein>
    <recommendedName>
        <fullName evidence="7">Aspartate--tRNA(Asp/Asn) ligase</fullName>
        <ecNumber evidence="7">6.1.1.23</ecNumber>
    </recommendedName>
    <alternativeName>
        <fullName evidence="7">Aspartyl-tRNA synthetase</fullName>
        <shortName evidence="7">AspRS</shortName>
    </alternativeName>
    <alternativeName>
        <fullName evidence="7">Non-discriminating aspartyl-tRNA synthetase</fullName>
        <shortName evidence="7">ND-AspRS</shortName>
    </alternativeName>
</protein>
<feature type="binding site" evidence="7">
    <location>
        <position position="175"/>
    </location>
    <ligand>
        <name>L-aspartate</name>
        <dbReference type="ChEBI" id="CHEBI:29991"/>
    </ligand>
</feature>
<feature type="binding site" evidence="7">
    <location>
        <begin position="533"/>
        <end position="536"/>
    </location>
    <ligand>
        <name>ATP</name>
        <dbReference type="ChEBI" id="CHEBI:30616"/>
    </ligand>
</feature>
<dbReference type="InterPro" id="IPR004115">
    <property type="entry name" value="GAD-like_sf"/>
</dbReference>
<dbReference type="EC" id="6.1.1.23" evidence="7"/>
<feature type="site" description="Important for tRNA non-discrimination" evidence="7">
    <location>
        <position position="36"/>
    </location>
</feature>
<dbReference type="GO" id="GO:0003676">
    <property type="term" value="F:nucleic acid binding"/>
    <property type="evidence" value="ECO:0007669"/>
    <property type="project" value="InterPro"/>
</dbReference>
<evidence type="ECO:0000256" key="5">
    <source>
        <dbReference type="ARBA" id="ARBA00022917"/>
    </source>
</evidence>
<dbReference type="InterPro" id="IPR012340">
    <property type="entry name" value="NA-bd_OB-fold"/>
</dbReference>
<evidence type="ECO:0000256" key="7">
    <source>
        <dbReference type="HAMAP-Rule" id="MF_00044"/>
    </source>
</evidence>
<evidence type="ECO:0000259" key="8">
    <source>
        <dbReference type="PROSITE" id="PS50862"/>
    </source>
</evidence>
<feature type="binding site" evidence="7">
    <location>
        <begin position="221"/>
        <end position="223"/>
    </location>
    <ligand>
        <name>ATP</name>
        <dbReference type="ChEBI" id="CHEBI:30616"/>
    </ligand>
</feature>
<dbReference type="InterPro" id="IPR004365">
    <property type="entry name" value="NA-bd_OB_tRNA"/>
</dbReference>
<organism evidence="9 10">
    <name type="scientific">Candidatus Stercoripulliclostridium pullicola</name>
    <dbReference type="NCBI Taxonomy" id="2840953"/>
    <lineage>
        <taxon>Bacteria</taxon>
        <taxon>Bacillati</taxon>
        <taxon>Bacillota</taxon>
        <taxon>Clostridia</taxon>
        <taxon>Eubacteriales</taxon>
        <taxon>Candidatus Stercoripulliclostridium</taxon>
    </lineage>
</organism>
<evidence type="ECO:0000256" key="3">
    <source>
        <dbReference type="ARBA" id="ARBA00022741"/>
    </source>
</evidence>
<feature type="domain" description="Aminoacyl-transfer RNA synthetases class-II family profile" evidence="8">
    <location>
        <begin position="144"/>
        <end position="554"/>
    </location>
</feature>
<feature type="region of interest" description="Aspartate" evidence="7">
    <location>
        <begin position="199"/>
        <end position="202"/>
    </location>
</feature>
<proteinExistence type="inferred from homology"/>
<dbReference type="PROSITE" id="PS50862">
    <property type="entry name" value="AA_TRNA_LIGASE_II"/>
    <property type="match status" value="1"/>
</dbReference>
<comment type="caution">
    <text evidence="9">The sequence shown here is derived from an EMBL/GenBank/DDBJ whole genome shotgun (WGS) entry which is preliminary data.</text>
</comment>
<gene>
    <name evidence="7 9" type="primary">aspS</name>
    <name evidence="9" type="ORF">IAB16_07260</name>
</gene>
<evidence type="ECO:0000313" key="10">
    <source>
        <dbReference type="Proteomes" id="UP000727857"/>
    </source>
</evidence>
<dbReference type="Proteomes" id="UP000727857">
    <property type="component" value="Unassembled WGS sequence"/>
</dbReference>
<keyword evidence="2 7" id="KW-0436">Ligase</keyword>
<dbReference type="SUPFAM" id="SSF55261">
    <property type="entry name" value="GAD domain-like"/>
    <property type="match status" value="1"/>
</dbReference>
<dbReference type="InterPro" id="IPR004364">
    <property type="entry name" value="Aa-tRNA-synt_II"/>
</dbReference>
<name>A0A940DID7_9FIRM</name>
<keyword evidence="4 7" id="KW-0067">ATP-binding</keyword>
<dbReference type="GO" id="GO:0005737">
    <property type="term" value="C:cytoplasm"/>
    <property type="evidence" value="ECO:0007669"/>
    <property type="project" value="UniProtKB-SubCell"/>
</dbReference>
<comment type="catalytic activity">
    <reaction evidence="7">
        <text>tRNA(Asx) + L-aspartate + ATP = L-aspartyl-tRNA(Asx) + AMP + diphosphate</text>
        <dbReference type="Rhea" id="RHEA:18349"/>
        <dbReference type="Rhea" id="RHEA-COMP:9710"/>
        <dbReference type="Rhea" id="RHEA-COMP:9711"/>
        <dbReference type="ChEBI" id="CHEBI:29991"/>
        <dbReference type="ChEBI" id="CHEBI:30616"/>
        <dbReference type="ChEBI" id="CHEBI:33019"/>
        <dbReference type="ChEBI" id="CHEBI:78442"/>
        <dbReference type="ChEBI" id="CHEBI:78516"/>
        <dbReference type="ChEBI" id="CHEBI:456215"/>
        <dbReference type="EC" id="6.1.1.23"/>
    </reaction>
</comment>
<reference evidence="9" key="1">
    <citation type="submission" date="2020-10" db="EMBL/GenBank/DDBJ databases">
        <authorList>
            <person name="Gilroy R."/>
        </authorList>
    </citation>
    <scope>NUCLEOTIDE SEQUENCE</scope>
    <source>
        <strain evidence="9">517</strain>
    </source>
</reference>
<dbReference type="GO" id="GO:0004815">
    <property type="term" value="F:aspartate-tRNA ligase activity"/>
    <property type="evidence" value="ECO:0007669"/>
    <property type="project" value="UniProtKB-UniRule"/>
</dbReference>
<feature type="binding site" evidence="7">
    <location>
        <position position="221"/>
    </location>
    <ligand>
        <name>L-aspartate</name>
        <dbReference type="ChEBI" id="CHEBI:29991"/>
    </ligand>
</feature>
<dbReference type="InterPro" id="IPR047090">
    <property type="entry name" value="AspRS_core"/>
</dbReference>
<keyword evidence="3 7" id="KW-0547">Nucleotide-binding</keyword>
<dbReference type="GO" id="GO:0140096">
    <property type="term" value="F:catalytic activity, acting on a protein"/>
    <property type="evidence" value="ECO:0007669"/>
    <property type="project" value="UniProtKB-ARBA"/>
</dbReference>
<dbReference type="Pfam" id="PF00152">
    <property type="entry name" value="tRNA-synt_2"/>
    <property type="match status" value="1"/>
</dbReference>
<feature type="binding site" evidence="7">
    <location>
        <position position="488"/>
    </location>
    <ligand>
        <name>L-aspartate</name>
        <dbReference type="ChEBI" id="CHEBI:29991"/>
    </ligand>
</feature>
<dbReference type="InterPro" id="IPR047089">
    <property type="entry name" value="Asp-tRNA-ligase_1_N"/>
</dbReference>
<dbReference type="Gene3D" id="3.30.930.10">
    <property type="entry name" value="Bira Bifunctional Protein, Domain 2"/>
    <property type="match status" value="1"/>
</dbReference>
<sequence>MTKANIYRTHNVSEINDDVIGSEIRVAGWVENIRDHGGISFVDLRDHYGTLQVVIEDTSVLDKLARETCVSITGKLRTRDESTYNPRIATGKVELVSESVTVLGEISERLPFDVTTARETKEELRLKYRFLDLRNKELHDRIILRSAVVAYMREIMREEGFLEITTPILTASSPEGARDYLVPSRKHKGKFYALPQAPQIFKQLLMVSGFDKYFQIAPCFRDEDARADRAPGEFYQMDFEMSFATQEDVLRVAENALYKIFTKFSDLEVSKPPFERITYKDSMLRYGTDKPDLRNPLFIIDLSDFFMKCDFAPFKNRCVRAIKVPGGATLSKGFHEQMLAFATGELGMKGLGYVTVNADMTYKGPIDKFIPADLKAELAERAGLNAGDLLFFIADKKEKAEAYAGAIRSELGRRLNLIDEKSFKMCFIVDFPMYEIDEETGKWAFTHNPFSMPQGGYEALTGDDPGAVLAYQYDVVCNGVELSSGAVRNHEIRTMEKAFEIAGYSREVLEKKFTSLYNAFKYGAPPHAGMAPGVDRIVMLLTGESNIREVIAFPMNKNAQDLLMGAPSEVTEQQLREIHIKVRD</sequence>
<dbReference type="Pfam" id="PF02938">
    <property type="entry name" value="GAD"/>
    <property type="match status" value="1"/>
</dbReference>
<dbReference type="GO" id="GO:0016740">
    <property type="term" value="F:transferase activity"/>
    <property type="evidence" value="ECO:0007669"/>
    <property type="project" value="UniProtKB-ARBA"/>
</dbReference>
<comment type="function">
    <text evidence="7">Aspartyl-tRNA synthetase with relaxed tRNA specificity since it is able to aspartylate not only its cognate tRNA(Asp) but also tRNA(Asn). Reaction proceeds in two steps: L-aspartate is first activated by ATP to form Asp-AMP and then transferred to the acceptor end of tRNA(Asp/Asn).</text>
</comment>
<evidence type="ECO:0000256" key="1">
    <source>
        <dbReference type="ARBA" id="ARBA00006303"/>
    </source>
</evidence>
<dbReference type="InterPro" id="IPR004524">
    <property type="entry name" value="Asp-tRNA-ligase_1"/>
</dbReference>
<dbReference type="GO" id="GO:0005524">
    <property type="term" value="F:ATP binding"/>
    <property type="evidence" value="ECO:0007669"/>
    <property type="project" value="UniProtKB-UniRule"/>
</dbReference>
<dbReference type="InterPro" id="IPR029351">
    <property type="entry name" value="GAD_dom"/>
</dbReference>
<accession>A0A940DID7</accession>
<dbReference type="Gene3D" id="2.40.50.140">
    <property type="entry name" value="Nucleic acid-binding proteins"/>
    <property type="match status" value="1"/>
</dbReference>
<keyword evidence="7" id="KW-0963">Cytoplasm</keyword>
<reference evidence="9" key="2">
    <citation type="journal article" date="2021" name="PeerJ">
        <title>Extensive microbial diversity within the chicken gut microbiome revealed by metagenomics and culture.</title>
        <authorList>
            <person name="Gilroy R."/>
            <person name="Ravi A."/>
            <person name="Getino M."/>
            <person name="Pursley I."/>
            <person name="Horton D.L."/>
            <person name="Alikhan N.F."/>
            <person name="Baker D."/>
            <person name="Gharbi K."/>
            <person name="Hall N."/>
            <person name="Watson M."/>
            <person name="Adriaenssens E.M."/>
            <person name="Foster-Nyarko E."/>
            <person name="Jarju S."/>
            <person name="Secka A."/>
            <person name="Antonio M."/>
            <person name="Oren A."/>
            <person name="Chaudhuri R.R."/>
            <person name="La Ragione R."/>
            <person name="Hildebrand F."/>
            <person name="Pallen M.J."/>
        </authorList>
    </citation>
    <scope>NUCLEOTIDE SEQUENCE</scope>
    <source>
        <strain evidence="9">517</strain>
    </source>
</reference>
<comment type="caution">
    <text evidence="7">Lacks conserved residue(s) required for the propagation of feature annotation.</text>
</comment>
<dbReference type="NCBIfam" id="NF001750">
    <property type="entry name" value="PRK00476.1"/>
    <property type="match status" value="1"/>
</dbReference>
<dbReference type="HAMAP" id="MF_00044">
    <property type="entry name" value="Asp_tRNA_synth_type1"/>
    <property type="match status" value="1"/>
</dbReference>
<dbReference type="PANTHER" id="PTHR22594">
    <property type="entry name" value="ASPARTYL/LYSYL-TRNA SYNTHETASE"/>
    <property type="match status" value="1"/>
</dbReference>
<evidence type="ECO:0000313" key="9">
    <source>
        <dbReference type="EMBL" id="MBO8424802.1"/>
    </source>
</evidence>
<feature type="binding site" evidence="7">
    <location>
        <position position="447"/>
    </location>
    <ligand>
        <name>L-aspartate</name>
        <dbReference type="ChEBI" id="CHEBI:29991"/>
    </ligand>
</feature>
<dbReference type="SUPFAM" id="SSF50249">
    <property type="entry name" value="Nucleic acid-binding proteins"/>
    <property type="match status" value="1"/>
</dbReference>
<keyword evidence="5 7" id="KW-0648">Protein biosynthesis</keyword>
<dbReference type="Gene3D" id="3.30.1360.30">
    <property type="entry name" value="GAD-like domain"/>
    <property type="match status" value="1"/>
</dbReference>
<dbReference type="AlphaFoldDB" id="A0A940DID7"/>
<dbReference type="GO" id="GO:0006422">
    <property type="term" value="P:aspartyl-tRNA aminoacylation"/>
    <property type="evidence" value="ECO:0007669"/>
    <property type="project" value="UniProtKB-UniRule"/>
</dbReference>
<evidence type="ECO:0000256" key="2">
    <source>
        <dbReference type="ARBA" id="ARBA00022598"/>
    </source>
</evidence>
<keyword evidence="6 7" id="KW-0030">Aminoacyl-tRNA synthetase</keyword>
<dbReference type="Pfam" id="PF01336">
    <property type="entry name" value="tRNA_anti-codon"/>
    <property type="match status" value="1"/>
</dbReference>